<feature type="compositionally biased region" description="Basic and acidic residues" evidence="1">
    <location>
        <begin position="1"/>
        <end position="10"/>
    </location>
</feature>
<dbReference type="EMBL" id="KV419423">
    <property type="protein sequence ID" value="KZS90097.1"/>
    <property type="molecule type" value="Genomic_DNA"/>
</dbReference>
<proteinExistence type="predicted"/>
<evidence type="ECO:0000313" key="3">
    <source>
        <dbReference type="Proteomes" id="UP000076722"/>
    </source>
</evidence>
<dbReference type="AlphaFoldDB" id="A0A164QZ27"/>
<accession>A0A164QZ27</accession>
<evidence type="ECO:0000313" key="2">
    <source>
        <dbReference type="EMBL" id="KZS90097.1"/>
    </source>
</evidence>
<dbReference type="Proteomes" id="UP000076722">
    <property type="component" value="Unassembled WGS sequence"/>
</dbReference>
<gene>
    <name evidence="2" type="ORF">SISNIDRAFT_468762</name>
</gene>
<evidence type="ECO:0000256" key="1">
    <source>
        <dbReference type="SAM" id="MobiDB-lite"/>
    </source>
</evidence>
<reference evidence="2 3" key="1">
    <citation type="journal article" date="2016" name="Mol. Biol. Evol.">
        <title>Comparative Genomics of Early-Diverging Mushroom-Forming Fungi Provides Insights into the Origins of Lignocellulose Decay Capabilities.</title>
        <authorList>
            <person name="Nagy L.G."/>
            <person name="Riley R."/>
            <person name="Tritt A."/>
            <person name="Adam C."/>
            <person name="Daum C."/>
            <person name="Floudas D."/>
            <person name="Sun H."/>
            <person name="Yadav J.S."/>
            <person name="Pangilinan J."/>
            <person name="Larsson K.H."/>
            <person name="Matsuura K."/>
            <person name="Barry K."/>
            <person name="Labutti K."/>
            <person name="Kuo R."/>
            <person name="Ohm R.A."/>
            <person name="Bhattacharya S.S."/>
            <person name="Shirouzu T."/>
            <person name="Yoshinaga Y."/>
            <person name="Martin F.M."/>
            <person name="Grigoriev I.V."/>
            <person name="Hibbett D.S."/>
        </authorList>
    </citation>
    <scope>NUCLEOTIDE SEQUENCE [LARGE SCALE GENOMIC DNA]</scope>
    <source>
        <strain evidence="2 3">HHB9708</strain>
    </source>
</reference>
<name>A0A164QZ27_9AGAM</name>
<feature type="region of interest" description="Disordered" evidence="1">
    <location>
        <begin position="130"/>
        <end position="187"/>
    </location>
</feature>
<organism evidence="2 3">
    <name type="scientific">Sistotremastrum niveocremeum HHB9708</name>
    <dbReference type="NCBI Taxonomy" id="1314777"/>
    <lineage>
        <taxon>Eukaryota</taxon>
        <taxon>Fungi</taxon>
        <taxon>Dikarya</taxon>
        <taxon>Basidiomycota</taxon>
        <taxon>Agaricomycotina</taxon>
        <taxon>Agaricomycetes</taxon>
        <taxon>Sistotremastrales</taxon>
        <taxon>Sistotremastraceae</taxon>
        <taxon>Sertulicium</taxon>
        <taxon>Sertulicium niveocremeum</taxon>
    </lineage>
</organism>
<keyword evidence="3" id="KW-1185">Reference proteome</keyword>
<protein>
    <submittedName>
        <fullName evidence="2">Uncharacterized protein</fullName>
    </submittedName>
</protein>
<sequence length="611" mass="67576">MVSRDNRSEKGTMQLGTNKSVNAPPIQIGNQKLWNMASHKSYPPVLSDMIEYHYLPPIPPDLQPQPPHRLVFEPEFRLDGPPNPFGTMGPLAVSYPCSIDMKDVRPPITQGPPPSSYNIHQPWLNTASAKRSPANNQLPAGPLTDAQRSSSRKKRELRPSPARRSISKSGLATAQSRRRVRLSSPYPLPVPLEASQLVEHDGRDQLEEDGATLPSIEGAAEDRVFDVSSSPPSTVDKVGSSKQLILSDLASQPSQLRKIILIVTLTLGDRRIKVSENYLAECRDCALEIFPRKLAGFGGAIDKAALPHVRQLANKALSPAKSALLLLIIHYGHINMEPTPEKPAGLSVDREEFAQLTIEAARNKLSTVVWGRTKFPSYAILATLLLGYHSLHEKGQWSTFLPILRKALEADQKVVLTRQKHGERFGSGARGQEVGVLLLVMQSLTHALSKMRRRASFGLMVLDAYHNPDNYILSNAESDSIMPINLDYDEIAEGQLVLEAGEDTSSDISLLMLNGRLLIAKIRLFSVLRQNLSDDRPIRWLDVSEDVLTAIKSYAGELNNAIVSMKGYAFPLLERALEEINTVMMLNGELDVRKLVTIVNAVPLVELEERT</sequence>
<feature type="region of interest" description="Disordered" evidence="1">
    <location>
        <begin position="1"/>
        <end position="24"/>
    </location>
</feature>